<dbReference type="Proteomes" id="UP000887568">
    <property type="component" value="Unplaced"/>
</dbReference>
<dbReference type="PANTHER" id="PTHR36694:SF11">
    <property type="entry name" value="LP21121P-RELATED"/>
    <property type="match status" value="1"/>
</dbReference>
<keyword evidence="1" id="KW-0472">Membrane</keyword>
<reference evidence="2" key="1">
    <citation type="submission" date="2022-11" db="UniProtKB">
        <authorList>
            <consortium name="EnsemblMetazoa"/>
        </authorList>
    </citation>
    <scope>IDENTIFICATION</scope>
</reference>
<feature type="transmembrane region" description="Helical" evidence="1">
    <location>
        <begin position="140"/>
        <end position="165"/>
    </location>
</feature>
<proteinExistence type="predicted"/>
<keyword evidence="1" id="KW-0812">Transmembrane</keyword>
<dbReference type="PANTHER" id="PTHR36694">
    <property type="entry name" value="PASIFLORA 1, ISOFORM A-RELATED"/>
    <property type="match status" value="1"/>
</dbReference>
<dbReference type="GeneID" id="119744465"/>
<feature type="transmembrane region" description="Helical" evidence="1">
    <location>
        <begin position="54"/>
        <end position="77"/>
    </location>
</feature>
<evidence type="ECO:0000256" key="1">
    <source>
        <dbReference type="SAM" id="Phobius"/>
    </source>
</evidence>
<accession>A0A914BKL1</accession>
<feature type="transmembrane region" description="Helical" evidence="1">
    <location>
        <begin position="97"/>
        <end position="120"/>
    </location>
</feature>
<sequence>MAIMHTCCCCNVRVGSIVVAVYTVIVSAAALIQSAKSWAGEDSIGTTPSVTLTATWGASIGVNSLLLIAAACLILGIFKDAKALLVPYMVVQSLYMLIYVVLEIAIIVVLVNGNYIYFNFLNLDAGSFSDLDFAIVKDVLIGLAVGVPIVLGIDLLCLLCVISQYQELRDGCGRRGHSAPVVVIQQPGYSTGFAPATYDPRPAPQQQYYSKC</sequence>
<keyword evidence="1" id="KW-1133">Transmembrane helix</keyword>
<dbReference type="EnsemblMetazoa" id="XM_038220398.1">
    <property type="protein sequence ID" value="XP_038076326.1"/>
    <property type="gene ID" value="LOC119744465"/>
</dbReference>
<feature type="transmembrane region" description="Helical" evidence="1">
    <location>
        <begin position="12"/>
        <end position="34"/>
    </location>
</feature>
<evidence type="ECO:0008006" key="4">
    <source>
        <dbReference type="Google" id="ProtNLM"/>
    </source>
</evidence>
<keyword evidence="3" id="KW-1185">Reference proteome</keyword>
<dbReference type="OMA" id="PWIVWVS"/>
<dbReference type="OrthoDB" id="10467986at2759"/>
<protein>
    <recommendedName>
        <fullName evidence="4">Lysosomal-associated transmembrane protein 4B</fullName>
    </recommendedName>
</protein>
<name>A0A914BKL1_PATMI</name>
<organism evidence="2 3">
    <name type="scientific">Patiria miniata</name>
    <name type="common">Bat star</name>
    <name type="synonym">Asterina miniata</name>
    <dbReference type="NCBI Taxonomy" id="46514"/>
    <lineage>
        <taxon>Eukaryota</taxon>
        <taxon>Metazoa</taxon>
        <taxon>Echinodermata</taxon>
        <taxon>Eleutherozoa</taxon>
        <taxon>Asterozoa</taxon>
        <taxon>Asteroidea</taxon>
        <taxon>Valvatacea</taxon>
        <taxon>Valvatida</taxon>
        <taxon>Asterinidae</taxon>
        <taxon>Patiria</taxon>
    </lineage>
</organism>
<evidence type="ECO:0000313" key="3">
    <source>
        <dbReference type="Proteomes" id="UP000887568"/>
    </source>
</evidence>
<evidence type="ECO:0000313" key="2">
    <source>
        <dbReference type="EnsemblMetazoa" id="XP_038076326.1"/>
    </source>
</evidence>
<dbReference type="RefSeq" id="XP_038076326.1">
    <property type="nucleotide sequence ID" value="XM_038220398.1"/>
</dbReference>
<dbReference type="AlphaFoldDB" id="A0A914BKL1"/>